<name>A0A7W8FZN6_9GAMM</name>
<feature type="transmembrane region" description="Helical" evidence="5">
    <location>
        <begin position="61"/>
        <end position="81"/>
    </location>
</feature>
<evidence type="ECO:0000256" key="2">
    <source>
        <dbReference type="ARBA" id="ARBA00022692"/>
    </source>
</evidence>
<dbReference type="PANTHER" id="PTHR43066">
    <property type="entry name" value="RHOMBOID-RELATED PROTEIN"/>
    <property type="match status" value="1"/>
</dbReference>
<organism evidence="7 8">
    <name type="scientific">Chiayiivirga flava</name>
    <dbReference type="NCBI Taxonomy" id="659595"/>
    <lineage>
        <taxon>Bacteria</taxon>
        <taxon>Pseudomonadati</taxon>
        <taxon>Pseudomonadota</taxon>
        <taxon>Gammaproteobacteria</taxon>
        <taxon>Lysobacterales</taxon>
        <taxon>Lysobacteraceae</taxon>
        <taxon>Chiayiivirga</taxon>
    </lineage>
</organism>
<feature type="transmembrane region" description="Helical" evidence="5">
    <location>
        <begin position="93"/>
        <end position="115"/>
    </location>
</feature>
<dbReference type="Gene3D" id="1.20.1540.10">
    <property type="entry name" value="Rhomboid-like"/>
    <property type="match status" value="1"/>
</dbReference>
<dbReference type="AlphaFoldDB" id="A0A7W8FZN6"/>
<feature type="transmembrane region" description="Helical" evidence="5">
    <location>
        <begin position="184"/>
        <end position="202"/>
    </location>
</feature>
<keyword evidence="2 5" id="KW-0812">Transmembrane</keyword>
<feature type="transmembrane region" description="Helical" evidence="5">
    <location>
        <begin position="127"/>
        <end position="149"/>
    </location>
</feature>
<dbReference type="EMBL" id="JACHHP010000001">
    <property type="protein sequence ID" value="MBB5206828.1"/>
    <property type="molecule type" value="Genomic_DNA"/>
</dbReference>
<dbReference type="Pfam" id="PF01694">
    <property type="entry name" value="Rhomboid"/>
    <property type="match status" value="1"/>
</dbReference>
<keyword evidence="7" id="KW-0645">Protease</keyword>
<comment type="subcellular location">
    <subcellularLocation>
        <location evidence="1">Membrane</location>
        <topology evidence="1">Multi-pass membrane protein</topology>
    </subcellularLocation>
</comment>
<comment type="caution">
    <text evidence="7">The sequence shown here is derived from an EMBL/GenBank/DDBJ whole genome shotgun (WGS) entry which is preliminary data.</text>
</comment>
<dbReference type="InterPro" id="IPR022764">
    <property type="entry name" value="Peptidase_S54_rhomboid_dom"/>
</dbReference>
<dbReference type="InterPro" id="IPR035952">
    <property type="entry name" value="Rhomboid-like_sf"/>
</dbReference>
<evidence type="ECO:0000259" key="6">
    <source>
        <dbReference type="Pfam" id="PF01694"/>
    </source>
</evidence>
<dbReference type="GO" id="GO:0006508">
    <property type="term" value="P:proteolysis"/>
    <property type="evidence" value="ECO:0007669"/>
    <property type="project" value="UniProtKB-KW"/>
</dbReference>
<evidence type="ECO:0000313" key="8">
    <source>
        <dbReference type="Proteomes" id="UP000521199"/>
    </source>
</evidence>
<feature type="transmembrane region" description="Helical" evidence="5">
    <location>
        <begin position="161"/>
        <end position="178"/>
    </location>
</feature>
<dbReference type="PANTHER" id="PTHR43066:SF11">
    <property type="entry name" value="PEPTIDASE S54 RHOMBOID DOMAIN-CONTAINING PROTEIN"/>
    <property type="match status" value="1"/>
</dbReference>
<keyword evidence="8" id="KW-1185">Reference proteome</keyword>
<proteinExistence type="predicted"/>
<feature type="domain" description="Peptidase S54 rhomboid" evidence="6">
    <location>
        <begin position="54"/>
        <end position="197"/>
    </location>
</feature>
<gene>
    <name evidence="7" type="ORF">HNQ52_000344</name>
</gene>
<accession>A0A7W8FZN6</accession>
<dbReference type="GO" id="GO:0004252">
    <property type="term" value="F:serine-type endopeptidase activity"/>
    <property type="evidence" value="ECO:0007669"/>
    <property type="project" value="InterPro"/>
</dbReference>
<keyword evidence="3 5" id="KW-1133">Transmembrane helix</keyword>
<dbReference type="SUPFAM" id="SSF144091">
    <property type="entry name" value="Rhomboid-like"/>
    <property type="match status" value="1"/>
</dbReference>
<reference evidence="7 8" key="1">
    <citation type="submission" date="2020-08" db="EMBL/GenBank/DDBJ databases">
        <title>Genomic Encyclopedia of Type Strains, Phase IV (KMG-IV): sequencing the most valuable type-strain genomes for metagenomic binning, comparative biology and taxonomic classification.</title>
        <authorList>
            <person name="Goeker M."/>
        </authorList>
    </citation>
    <scope>NUCLEOTIDE SEQUENCE [LARGE SCALE GENOMIC DNA]</scope>
    <source>
        <strain evidence="7 8">DSM 24163</strain>
    </source>
</reference>
<evidence type="ECO:0000256" key="3">
    <source>
        <dbReference type="ARBA" id="ARBA00022989"/>
    </source>
</evidence>
<evidence type="ECO:0000256" key="4">
    <source>
        <dbReference type="ARBA" id="ARBA00023136"/>
    </source>
</evidence>
<evidence type="ECO:0000313" key="7">
    <source>
        <dbReference type="EMBL" id="MBB5206828.1"/>
    </source>
</evidence>
<dbReference type="SMART" id="SM01160">
    <property type="entry name" value="DUF1751"/>
    <property type="match status" value="1"/>
</dbReference>
<dbReference type="GO" id="GO:0016020">
    <property type="term" value="C:membrane"/>
    <property type="evidence" value="ECO:0007669"/>
    <property type="project" value="UniProtKB-SubCell"/>
</dbReference>
<keyword evidence="7" id="KW-0378">Hydrolase</keyword>
<evidence type="ECO:0000256" key="1">
    <source>
        <dbReference type="ARBA" id="ARBA00004141"/>
    </source>
</evidence>
<sequence>MPPITRALLASNVLVFFLQWMLGDPTFFPFMLWPLGEHAGLLGGMPVTVEFLPWQLVTYGFLHANLAHLFFNMLALVMFGGQIERVWGSRRFALYYVVCVAGAGLVQLVVATLTFRDTGNPYPTIGASGGVFGILLAFAILFPHARLMLIIPPIPMKARTFVILYGLLELFMGVFYRGSGVAHFAHLGGMAFGFLLIQYWRGRWPFRRPRPRA</sequence>
<keyword evidence="4 5" id="KW-0472">Membrane</keyword>
<evidence type="ECO:0000256" key="5">
    <source>
        <dbReference type="SAM" id="Phobius"/>
    </source>
</evidence>
<protein>
    <submittedName>
        <fullName evidence="7">Membrane associated rhomboid family serine protease</fullName>
    </submittedName>
</protein>
<dbReference type="Proteomes" id="UP000521199">
    <property type="component" value="Unassembled WGS sequence"/>
</dbReference>